<name>D3VKU9_XENNA</name>
<accession>D3VKU9</accession>
<evidence type="ECO:0000313" key="2">
    <source>
        <dbReference type="Proteomes" id="UP000008075"/>
    </source>
</evidence>
<dbReference type="AlphaFoldDB" id="D3VKU9"/>
<evidence type="ECO:0000313" key="1">
    <source>
        <dbReference type="EMBL" id="CBJ91207.1"/>
    </source>
</evidence>
<protein>
    <submittedName>
        <fullName evidence="1">Uncharacterized protein</fullName>
    </submittedName>
</protein>
<organism evidence="1 2">
    <name type="scientific">Xenorhabdus nematophila (strain ATCC 19061 / DSM 3370 / CCUG 14189 / LMG 1036 / NCIMB 9965 / AN6)</name>
    <dbReference type="NCBI Taxonomy" id="406817"/>
    <lineage>
        <taxon>Bacteria</taxon>
        <taxon>Pseudomonadati</taxon>
        <taxon>Pseudomonadota</taxon>
        <taxon>Gammaproteobacteria</taxon>
        <taxon>Enterobacterales</taxon>
        <taxon>Morganellaceae</taxon>
        <taxon>Xenorhabdus</taxon>
    </lineage>
</organism>
<dbReference type="EMBL" id="FN667742">
    <property type="protein sequence ID" value="CBJ91207.1"/>
    <property type="molecule type" value="Genomic_DNA"/>
</dbReference>
<dbReference type="KEGG" id="xne:XNC1_3155"/>
<dbReference type="Proteomes" id="UP000008075">
    <property type="component" value="Chromosome"/>
</dbReference>
<gene>
    <name evidence="1" type="ordered locus">XNC1_3155</name>
</gene>
<sequence length="62" mass="7318">MDKKSSIFNGDWYILNESKMPKIIIPAGKEPSRVEYPDGKIDLNRDSIDYWKINNKSQWESQ</sequence>
<reference evidence="1 2" key="1">
    <citation type="journal article" date="2011" name="PLoS ONE">
        <title>The entomopathogenic bacterial endosymbionts xenorhabdus and photorhabdus: convergent lifestyles from divergent genomes.</title>
        <authorList>
            <person name="Chaston J.M."/>
            <person name="Suen G."/>
            <person name="Tucker S.L."/>
            <person name="Andersen A.W."/>
            <person name="Bhasin A."/>
            <person name="Bode E."/>
            <person name="Bode H.B."/>
            <person name="Brachmann A.O."/>
            <person name="Cowles C.E."/>
            <person name="Cowles K.N."/>
            <person name="Darby C."/>
            <person name="de Leon L."/>
            <person name="Drace K."/>
            <person name="Du Z."/>
            <person name="Givaudan A."/>
            <person name="Herbert Tran E.E."/>
            <person name="Jewell K.A."/>
            <person name="Knack J.J."/>
            <person name="Krasomil-Osterfeld K.C."/>
            <person name="Kukor R."/>
            <person name="Lanois A."/>
            <person name="Latreille P."/>
            <person name="Leimgruber N.K."/>
            <person name="Lipke C.M."/>
            <person name="Liu R."/>
            <person name="Lu X."/>
            <person name="Martens E.C."/>
            <person name="Marri P.R."/>
            <person name="Medigue C."/>
            <person name="Menard M.L."/>
            <person name="Miller N.M."/>
            <person name="Morales-Soto N."/>
            <person name="Norton S."/>
            <person name="Ogier J.C."/>
            <person name="Orchard S.S."/>
            <person name="Park D."/>
            <person name="Park Y."/>
            <person name="Qurollo B.A."/>
            <person name="Sugar D.R."/>
            <person name="Richards G.R."/>
            <person name="Rouy Z."/>
            <person name="Slominski B."/>
            <person name="Slominski K."/>
            <person name="Snyder H."/>
            <person name="Tjaden B.C."/>
            <person name="van der Hoeven R."/>
            <person name="Welch R.D."/>
            <person name="Wheeler C."/>
            <person name="Xiang B."/>
            <person name="Barbazuk B."/>
            <person name="Gaudriault S."/>
            <person name="Goodner B."/>
            <person name="Slater S.C."/>
            <person name="Forst S."/>
            <person name="Goldman B.S."/>
            <person name="Goodrich-Blair H."/>
        </authorList>
    </citation>
    <scope>NUCLEOTIDE SEQUENCE [LARGE SCALE GENOMIC DNA]</scope>
    <source>
        <strain evidence="2">ATCC 19061 / DSM 3370 / CCUG 14189 / LMG 1036 / NCIMB 9965 / AN6</strain>
    </source>
</reference>
<dbReference type="HOGENOM" id="CLU_208672_0_0_6"/>
<keyword evidence="2" id="KW-1185">Reference proteome</keyword>
<dbReference type="STRING" id="406817.XNC1_3155"/>
<proteinExistence type="predicted"/>